<dbReference type="Proteomes" id="UP000180166">
    <property type="component" value="Chromosome"/>
</dbReference>
<name>A0ABC8AWG0_9NOCA</name>
<dbReference type="AlphaFoldDB" id="A0ABC8AWG0"/>
<feature type="transmembrane region" description="Helical" evidence="1">
    <location>
        <begin position="50"/>
        <end position="73"/>
    </location>
</feature>
<accession>A0ABC8AWG0</accession>
<sequence>MTTIQESIVDGPLNKLNKLARSAWQSILVTGVLSVLLGVVVLAWPGPTLVVAGVAFGIYLVASGLLQLISAFGLHADAGLRILAFISGILSLVLGYFCFNSTLESILLLAIWIGISWLFRGLTVMIAAISDPDMPSRGWQIFFGIVVAIGGGVLVWAPFDSIAVLALTAGCALIVIGLLEMITAFRVRRSTAEVRDKMTGLHASASEFRSSRGDLAKGA</sequence>
<dbReference type="EMBL" id="CP017839">
    <property type="protein sequence ID" value="APA98345.1"/>
    <property type="molecule type" value="Genomic_DNA"/>
</dbReference>
<dbReference type="PANTHER" id="PTHR34989">
    <property type="entry name" value="PROTEIN HDED"/>
    <property type="match status" value="1"/>
</dbReference>
<evidence type="ECO:0000256" key="1">
    <source>
        <dbReference type="SAM" id="Phobius"/>
    </source>
</evidence>
<feature type="transmembrane region" description="Helical" evidence="1">
    <location>
        <begin position="165"/>
        <end position="187"/>
    </location>
</feature>
<feature type="transmembrane region" description="Helical" evidence="1">
    <location>
        <begin position="80"/>
        <end position="99"/>
    </location>
</feature>
<keyword evidence="1" id="KW-0472">Membrane</keyword>
<proteinExistence type="predicted"/>
<dbReference type="Pfam" id="PF03729">
    <property type="entry name" value="DUF308"/>
    <property type="match status" value="2"/>
</dbReference>
<keyword evidence="1" id="KW-0812">Transmembrane</keyword>
<gene>
    <name evidence="2" type="ORF">NS506_04297</name>
</gene>
<evidence type="ECO:0008006" key="4">
    <source>
        <dbReference type="Google" id="ProtNLM"/>
    </source>
</evidence>
<dbReference type="KEGG" id="nsr:NS506_04297"/>
<dbReference type="InterPro" id="IPR052712">
    <property type="entry name" value="Acid_resist_chaperone_HdeD"/>
</dbReference>
<feature type="transmembrane region" description="Helical" evidence="1">
    <location>
        <begin position="23"/>
        <end position="44"/>
    </location>
</feature>
<keyword evidence="1" id="KW-1133">Transmembrane helix</keyword>
<protein>
    <recommendedName>
        <fullName evidence="4">HdeD family acid-resistance protein</fullName>
    </recommendedName>
</protein>
<evidence type="ECO:0000313" key="3">
    <source>
        <dbReference type="Proteomes" id="UP000180166"/>
    </source>
</evidence>
<feature type="transmembrane region" description="Helical" evidence="1">
    <location>
        <begin position="141"/>
        <end position="159"/>
    </location>
</feature>
<evidence type="ECO:0000313" key="2">
    <source>
        <dbReference type="EMBL" id="APA98345.1"/>
    </source>
</evidence>
<organism evidence="2 3">
    <name type="scientific">Nocardia seriolae</name>
    <dbReference type="NCBI Taxonomy" id="37332"/>
    <lineage>
        <taxon>Bacteria</taxon>
        <taxon>Bacillati</taxon>
        <taxon>Actinomycetota</taxon>
        <taxon>Actinomycetes</taxon>
        <taxon>Mycobacteriales</taxon>
        <taxon>Nocardiaceae</taxon>
        <taxon>Nocardia</taxon>
    </lineage>
</organism>
<dbReference type="PANTHER" id="PTHR34989:SF1">
    <property type="entry name" value="PROTEIN HDED"/>
    <property type="match status" value="1"/>
</dbReference>
<dbReference type="InterPro" id="IPR005325">
    <property type="entry name" value="DUF308_memb"/>
</dbReference>
<feature type="transmembrane region" description="Helical" evidence="1">
    <location>
        <begin position="105"/>
        <end position="129"/>
    </location>
</feature>
<reference evidence="2 3" key="1">
    <citation type="submission" date="2016-10" db="EMBL/GenBank/DDBJ databases">
        <title>Genome sequence of Nocardia seriolae strain EM150506, isolated from Anguila japonica.</title>
        <authorList>
            <person name="Han H.-J."/>
        </authorList>
    </citation>
    <scope>NUCLEOTIDE SEQUENCE [LARGE SCALE GENOMIC DNA]</scope>
    <source>
        <strain evidence="2 3">EM150506</strain>
    </source>
</reference>